<dbReference type="InterPro" id="IPR016163">
    <property type="entry name" value="Ald_DH_C"/>
</dbReference>
<sequence length="414" mass="44221">MENKLKSMGLSAREAARSLALAGRKEKDRALREMASSIRSRRDPIVEANGLDLEEGRKAGLSEPLLERLTLDDRRIESMAVGLEQIAVLPDPIGAGLGSYINEDGLEISRVRVPLGVIGMIYESRPNVTADAAGLCLKSGNAVILRGGKEAYHSNRAIADAIGKALGNVGFPAGAVQLLDDPGREATQALMALDSLDVLIPRGGKGLKAAVKQHAKVPVIMTGMGLCHLYVDSSADVDMAVRIAVNAKAQRPSVCNSIETLLVHSDVASRFLPPLVKAMEEAGVELRGDDRVRKVVPMNSAVDDDWDTEYLALILSIKMVDSLDQAMDHIHLHGSGHSEAIVTRDYGNSRRFLDGVDAAAVYVNASTRFTDGAVFGLGAEMGISTQKLHARGPMGVEQLTTVKFRVSGSGQIRS</sequence>
<dbReference type="InterPro" id="IPR015590">
    <property type="entry name" value="Aldehyde_DH_dom"/>
</dbReference>
<evidence type="ECO:0000256" key="4">
    <source>
        <dbReference type="ARBA" id="ARBA00022857"/>
    </source>
</evidence>
<dbReference type="PaxDb" id="469381-Dpep_0689"/>
<evidence type="ECO:0000256" key="6">
    <source>
        <dbReference type="ARBA" id="ARBA00049024"/>
    </source>
</evidence>
<protein>
    <recommendedName>
        <fullName evidence="7">Gamma-glutamyl phosphate reductase</fullName>
        <shortName evidence="7">GPR</shortName>
        <ecNumber evidence="7">1.2.1.41</ecNumber>
    </recommendedName>
    <alternativeName>
        <fullName evidence="7">Glutamate-5-semialdehyde dehydrogenase</fullName>
    </alternativeName>
    <alternativeName>
        <fullName evidence="7">Glutamyl-gamma-semialdehyde dehydrogenase</fullName>
        <shortName evidence="7">GSA dehydrogenase</shortName>
    </alternativeName>
</protein>
<keyword evidence="2 7" id="KW-0028">Amino-acid biosynthesis</keyword>
<dbReference type="Proteomes" id="UP000006427">
    <property type="component" value="Unassembled WGS sequence"/>
</dbReference>
<dbReference type="AlphaFoldDB" id="D2Z5H0"/>
<evidence type="ECO:0000256" key="1">
    <source>
        <dbReference type="ARBA" id="ARBA00004985"/>
    </source>
</evidence>
<dbReference type="HAMAP" id="MF_00412">
    <property type="entry name" value="ProA"/>
    <property type="match status" value="1"/>
</dbReference>
<keyword evidence="4 7" id="KW-0521">NADP</keyword>
<dbReference type="GO" id="GO:0004350">
    <property type="term" value="F:glutamate-5-semialdehyde dehydrogenase activity"/>
    <property type="evidence" value="ECO:0007669"/>
    <property type="project" value="UniProtKB-UniRule"/>
</dbReference>
<keyword evidence="7" id="KW-0963">Cytoplasm</keyword>
<organism evidence="9 10">
    <name type="scientific">Dethiosulfovibrio peptidovorans DSM 11002</name>
    <dbReference type="NCBI Taxonomy" id="469381"/>
    <lineage>
        <taxon>Bacteria</taxon>
        <taxon>Thermotogati</taxon>
        <taxon>Synergistota</taxon>
        <taxon>Synergistia</taxon>
        <taxon>Synergistales</taxon>
        <taxon>Dethiosulfovibrionaceae</taxon>
        <taxon>Dethiosulfovibrio</taxon>
    </lineage>
</organism>
<name>D2Z5H0_9BACT</name>
<dbReference type="GO" id="GO:0050661">
    <property type="term" value="F:NADP binding"/>
    <property type="evidence" value="ECO:0007669"/>
    <property type="project" value="InterPro"/>
</dbReference>
<proteinExistence type="inferred from homology"/>
<dbReference type="STRING" id="469381.Dpep_0689"/>
<dbReference type="Gene3D" id="3.40.309.10">
    <property type="entry name" value="Aldehyde Dehydrogenase, Chain A, domain 2"/>
    <property type="match status" value="1"/>
</dbReference>
<comment type="caution">
    <text evidence="9">The sequence shown here is derived from an EMBL/GenBank/DDBJ whole genome shotgun (WGS) entry which is preliminary data.</text>
</comment>
<evidence type="ECO:0000256" key="7">
    <source>
        <dbReference type="HAMAP-Rule" id="MF_00412"/>
    </source>
</evidence>
<keyword evidence="5 7" id="KW-0560">Oxidoreductase</keyword>
<dbReference type="NCBIfam" id="NF001221">
    <property type="entry name" value="PRK00197.1"/>
    <property type="match status" value="1"/>
</dbReference>
<dbReference type="InterPro" id="IPR020593">
    <property type="entry name" value="G-glutamylP_reductase_CS"/>
</dbReference>
<comment type="pathway">
    <text evidence="1 7">Amino-acid biosynthesis; L-proline biosynthesis; L-glutamate 5-semialdehyde from L-glutamate: step 2/2.</text>
</comment>
<dbReference type="RefSeq" id="WP_005659639.1">
    <property type="nucleotide sequence ID" value="NZ_ABTR02000001.1"/>
</dbReference>
<keyword evidence="10" id="KW-1185">Reference proteome</keyword>
<reference evidence="9 10" key="1">
    <citation type="journal article" date="2010" name="Stand. Genomic Sci.">
        <title>Permanent draft genome sequence of Dethiosulfovibrio peptidovorans type strain (SEBR 4207).</title>
        <authorList>
            <person name="Labutti K."/>
            <person name="Mayilraj S."/>
            <person name="Clum A."/>
            <person name="Lucas S."/>
            <person name="Glavina Del Rio T."/>
            <person name="Nolan M."/>
            <person name="Tice H."/>
            <person name="Cheng J.F."/>
            <person name="Pitluck S."/>
            <person name="Liolios K."/>
            <person name="Ivanova N."/>
            <person name="Mavromatis K."/>
            <person name="Mikhailova N."/>
            <person name="Pati A."/>
            <person name="Goodwin L."/>
            <person name="Chen A."/>
            <person name="Palaniappan K."/>
            <person name="Land M."/>
            <person name="Hauser L."/>
            <person name="Chang Y.J."/>
            <person name="Jeffries C.D."/>
            <person name="Rohde M."/>
            <person name="Spring S."/>
            <person name="Goker M."/>
            <person name="Woyke T."/>
            <person name="Bristow J."/>
            <person name="Eisen J.A."/>
            <person name="Markowitz V."/>
            <person name="Hugenholtz P."/>
            <person name="Kyrpides N.C."/>
            <person name="Klenk H.P."/>
            <person name="Lapidus A."/>
        </authorList>
    </citation>
    <scope>NUCLEOTIDE SEQUENCE [LARGE SCALE GENOMIC DNA]</scope>
    <source>
        <strain evidence="9 10">DSM 11002</strain>
    </source>
</reference>
<dbReference type="PROSITE" id="PS01223">
    <property type="entry name" value="PROA"/>
    <property type="match status" value="1"/>
</dbReference>
<dbReference type="PANTHER" id="PTHR11063:SF8">
    <property type="entry name" value="DELTA-1-PYRROLINE-5-CARBOXYLATE SYNTHASE"/>
    <property type="match status" value="1"/>
</dbReference>
<dbReference type="CDD" id="cd07079">
    <property type="entry name" value="ALDH_F18-19_ProA-GPR"/>
    <property type="match status" value="1"/>
</dbReference>
<dbReference type="FunFam" id="3.40.309.10:FF:000006">
    <property type="entry name" value="Gamma-glutamyl phosphate reductase"/>
    <property type="match status" value="1"/>
</dbReference>
<comment type="function">
    <text evidence="7">Catalyzes the NADPH-dependent reduction of L-glutamate 5-phosphate into L-glutamate 5-semialdehyde and phosphate. The product spontaneously undergoes cyclization to form 1-pyrroline-5-carboxylate.</text>
</comment>
<dbReference type="EC" id="1.2.1.41" evidence="7"/>
<keyword evidence="3 7" id="KW-0641">Proline biosynthesis</keyword>
<comment type="similarity">
    <text evidence="7">Belongs to the gamma-glutamyl phosphate reductase family.</text>
</comment>
<dbReference type="PIRSF" id="PIRSF000151">
    <property type="entry name" value="GPR"/>
    <property type="match status" value="1"/>
</dbReference>
<dbReference type="PANTHER" id="PTHR11063">
    <property type="entry name" value="GLUTAMATE SEMIALDEHYDE DEHYDROGENASE"/>
    <property type="match status" value="1"/>
</dbReference>
<evidence type="ECO:0000313" key="9">
    <source>
        <dbReference type="EMBL" id="EFC90717.1"/>
    </source>
</evidence>
<evidence type="ECO:0000256" key="2">
    <source>
        <dbReference type="ARBA" id="ARBA00022605"/>
    </source>
</evidence>
<feature type="domain" description="Aldehyde dehydrogenase" evidence="8">
    <location>
        <begin position="11"/>
        <end position="299"/>
    </location>
</feature>
<comment type="subcellular location">
    <subcellularLocation>
        <location evidence="7">Cytoplasm</location>
    </subcellularLocation>
</comment>
<evidence type="ECO:0000256" key="3">
    <source>
        <dbReference type="ARBA" id="ARBA00022650"/>
    </source>
</evidence>
<evidence type="ECO:0000256" key="5">
    <source>
        <dbReference type="ARBA" id="ARBA00023002"/>
    </source>
</evidence>
<dbReference type="EMBL" id="ABTR02000001">
    <property type="protein sequence ID" value="EFC90717.1"/>
    <property type="molecule type" value="Genomic_DNA"/>
</dbReference>
<dbReference type="InterPro" id="IPR016161">
    <property type="entry name" value="Ald_DH/histidinol_DH"/>
</dbReference>
<comment type="catalytic activity">
    <reaction evidence="6 7">
        <text>L-glutamate 5-semialdehyde + phosphate + NADP(+) = L-glutamyl 5-phosphate + NADPH + H(+)</text>
        <dbReference type="Rhea" id="RHEA:19541"/>
        <dbReference type="ChEBI" id="CHEBI:15378"/>
        <dbReference type="ChEBI" id="CHEBI:43474"/>
        <dbReference type="ChEBI" id="CHEBI:57783"/>
        <dbReference type="ChEBI" id="CHEBI:58066"/>
        <dbReference type="ChEBI" id="CHEBI:58274"/>
        <dbReference type="ChEBI" id="CHEBI:58349"/>
        <dbReference type="EC" id="1.2.1.41"/>
    </reaction>
</comment>
<dbReference type="eggNOG" id="COG0014">
    <property type="taxonomic scope" value="Bacteria"/>
</dbReference>
<dbReference type="Gene3D" id="3.40.605.10">
    <property type="entry name" value="Aldehyde Dehydrogenase, Chain A, domain 1"/>
    <property type="match status" value="1"/>
</dbReference>
<accession>D2Z5H0</accession>
<gene>
    <name evidence="7" type="primary">proA</name>
    <name evidence="9" type="ORF">Dpep_0689</name>
</gene>
<dbReference type="UniPathway" id="UPA00098">
    <property type="reaction ID" value="UER00360"/>
</dbReference>
<dbReference type="SUPFAM" id="SSF53720">
    <property type="entry name" value="ALDH-like"/>
    <property type="match status" value="1"/>
</dbReference>
<dbReference type="GO" id="GO:0055129">
    <property type="term" value="P:L-proline biosynthetic process"/>
    <property type="evidence" value="ECO:0007669"/>
    <property type="project" value="UniProtKB-UniRule"/>
</dbReference>
<dbReference type="Pfam" id="PF00171">
    <property type="entry name" value="Aldedh"/>
    <property type="match status" value="1"/>
</dbReference>
<dbReference type="InterPro" id="IPR012134">
    <property type="entry name" value="Glu-5-SA_DH"/>
</dbReference>
<evidence type="ECO:0000313" key="10">
    <source>
        <dbReference type="Proteomes" id="UP000006427"/>
    </source>
</evidence>
<dbReference type="NCBIfam" id="TIGR00407">
    <property type="entry name" value="proA"/>
    <property type="match status" value="1"/>
</dbReference>
<evidence type="ECO:0000259" key="8">
    <source>
        <dbReference type="Pfam" id="PF00171"/>
    </source>
</evidence>
<dbReference type="GO" id="GO:0005737">
    <property type="term" value="C:cytoplasm"/>
    <property type="evidence" value="ECO:0007669"/>
    <property type="project" value="UniProtKB-SubCell"/>
</dbReference>
<dbReference type="InterPro" id="IPR000965">
    <property type="entry name" value="GPR_dom"/>
</dbReference>
<dbReference type="InterPro" id="IPR016162">
    <property type="entry name" value="Ald_DH_N"/>
</dbReference>